<proteinExistence type="predicted"/>
<evidence type="ECO:0000313" key="2">
    <source>
        <dbReference type="Proteomes" id="UP001182556"/>
    </source>
</evidence>
<name>A0AAD9FV96_PAPLA</name>
<organism evidence="1 2">
    <name type="scientific">Papiliotrema laurentii</name>
    <name type="common">Cryptococcus laurentii</name>
    <dbReference type="NCBI Taxonomy" id="5418"/>
    <lineage>
        <taxon>Eukaryota</taxon>
        <taxon>Fungi</taxon>
        <taxon>Dikarya</taxon>
        <taxon>Basidiomycota</taxon>
        <taxon>Agaricomycotina</taxon>
        <taxon>Tremellomycetes</taxon>
        <taxon>Tremellales</taxon>
        <taxon>Rhynchogastremaceae</taxon>
        <taxon>Papiliotrema</taxon>
    </lineage>
</organism>
<dbReference type="SMART" id="SM01236">
    <property type="entry name" value="Haem_oxygenase_2"/>
    <property type="match status" value="1"/>
</dbReference>
<dbReference type="Pfam" id="PF14518">
    <property type="entry name" value="Haem_oxygenas_2"/>
    <property type="match status" value="1"/>
</dbReference>
<protein>
    <submittedName>
        <fullName evidence="1">Uncharacterized protein</fullName>
    </submittedName>
</protein>
<keyword evidence="2" id="KW-1185">Reference proteome</keyword>
<gene>
    <name evidence="1" type="ORF">DB88DRAFT_1702</name>
</gene>
<dbReference type="Gene3D" id="1.20.910.10">
    <property type="entry name" value="Heme oxygenase-like"/>
    <property type="match status" value="1"/>
</dbReference>
<dbReference type="Proteomes" id="UP001182556">
    <property type="component" value="Unassembled WGS sequence"/>
</dbReference>
<dbReference type="AlphaFoldDB" id="A0AAD9FV96"/>
<comment type="caution">
    <text evidence="1">The sequence shown here is derived from an EMBL/GenBank/DDBJ whole genome shotgun (WGS) entry which is preliminary data.</text>
</comment>
<reference evidence="1" key="1">
    <citation type="submission" date="2023-02" db="EMBL/GenBank/DDBJ databases">
        <title>Identification and recombinant expression of a fungal hydrolase from Papiliotrema laurentii that hydrolyzes apple cutin and clears colloidal polyester polyurethane.</title>
        <authorList>
            <consortium name="DOE Joint Genome Institute"/>
            <person name="Roman V.A."/>
            <person name="Bojanowski C."/>
            <person name="Crable B.R."/>
            <person name="Wagner D.N."/>
            <person name="Hung C.S."/>
            <person name="Nadeau L.J."/>
            <person name="Schratz L."/>
            <person name="Haridas S."/>
            <person name="Pangilinan J."/>
            <person name="Lipzen A."/>
            <person name="Na H."/>
            <person name="Yan M."/>
            <person name="Ng V."/>
            <person name="Grigoriev I.V."/>
            <person name="Spatafora J.W."/>
            <person name="Barlow D."/>
            <person name="Biffinger J."/>
            <person name="Kelley-Loughnane N."/>
            <person name="Varaljay V.A."/>
            <person name="Crookes-Goodson W.J."/>
        </authorList>
    </citation>
    <scope>NUCLEOTIDE SEQUENCE</scope>
    <source>
        <strain evidence="1">5307AH</strain>
    </source>
</reference>
<evidence type="ECO:0000313" key="1">
    <source>
        <dbReference type="EMBL" id="KAK1926909.1"/>
    </source>
</evidence>
<sequence>MLTVFAMAMGIIVYLVGAHLYRSFTLQSLKDSLRGTKRNVSPDTEEDKEIYQYYDEPKEKVVAREEYPDIESRARPTDAELVDQMKQDKQLYHKLQNLEQYPDVTKEAEQRLVHLLDQTMHEAQASPADTILSIPTYDAQKLRNMLDTSHQTTMSKYQAYIARRRARGPRELFRDVEYAKQWLKYAAVVKYVDGGWIGAIVNSLPVSQQRPFLRDTSLERTCGKIAWQVISEEFGDGDLTKNHVYLYERLIASLRLGSHTSPTSHLGYEPGFDRTADDAGVPNCWAAAVAQQCIGLLAAPEDYFPEALGFNMAYETLPYHLLVTSYELRELKIDDYYFNIHITIDNPSTGHSAMARIAVEQYIEGVRARDGEEAAQIAWRRVQAGFILAEGLPTTPTKPKDVPCPSANVSAPAPVPEPTSAFAALIVNKAASSNKIHCASRLRLGGKTVEQWLDTTESSMTYQRAVDFANVLGEKKGWVEPGRPEQSRFVAELEWGGRMFGAFARSEVDIVRGWIRSLPENKLTELDGAYARYIRNPASKSSDLSESAFLPSDRLHATSSPLTSLLALWLLSLTLFDHFQLSPSRFASPLGMIVLRIQRAQLGFIALHRPEDLCEGNDPAQSLGFENGIWEIASRMWAGATGSTPGRDLRELAKLVGNIDADLVDRLLDYRSRPYAYAATLLGLAEGFLALPSSPFVRDQLRDTEMSTTAQITEDELEALNEWKERIASQDESREFEAGRQMALQAIGQASIE</sequence>
<dbReference type="InterPro" id="IPR016084">
    <property type="entry name" value="Haem_Oase-like_multi-hlx"/>
</dbReference>
<dbReference type="EMBL" id="JAODAN010000001">
    <property type="protein sequence ID" value="KAK1926909.1"/>
    <property type="molecule type" value="Genomic_DNA"/>
</dbReference>
<accession>A0AAD9FV96</accession>